<proteinExistence type="predicted"/>
<accession>G5BCT7</accession>
<dbReference type="STRING" id="10181.G5BCT7"/>
<dbReference type="Pfam" id="PF15815">
    <property type="entry name" value="MKRN1_C"/>
    <property type="match status" value="1"/>
</dbReference>
<evidence type="ECO:0000313" key="2">
    <source>
        <dbReference type="EMBL" id="EHB07098.1"/>
    </source>
</evidence>
<evidence type="ECO:0000259" key="1">
    <source>
        <dbReference type="Pfam" id="PF15815"/>
    </source>
</evidence>
<dbReference type="EMBL" id="JH169574">
    <property type="protein sequence ID" value="EHB07098.1"/>
    <property type="molecule type" value="Genomic_DNA"/>
</dbReference>
<dbReference type="InParanoid" id="G5BCT7"/>
<feature type="domain" description="E3 ubiquitin-protein ligase makorin 1 C-terminal" evidence="1">
    <location>
        <begin position="23"/>
        <end position="112"/>
    </location>
</feature>
<evidence type="ECO:0000313" key="3">
    <source>
        <dbReference type="Proteomes" id="UP000006813"/>
    </source>
</evidence>
<reference evidence="2 3" key="1">
    <citation type="journal article" date="2011" name="Nature">
        <title>Genome sequencing reveals insights into physiology and longevity of the naked mole rat.</title>
        <authorList>
            <person name="Kim E.B."/>
            <person name="Fang X."/>
            <person name="Fushan A.A."/>
            <person name="Huang Z."/>
            <person name="Lobanov A.V."/>
            <person name="Han L."/>
            <person name="Marino S.M."/>
            <person name="Sun X."/>
            <person name="Turanov A.A."/>
            <person name="Yang P."/>
            <person name="Yim S.H."/>
            <person name="Zhao X."/>
            <person name="Kasaikina M.V."/>
            <person name="Stoletzki N."/>
            <person name="Peng C."/>
            <person name="Polak P."/>
            <person name="Xiong Z."/>
            <person name="Kiezun A."/>
            <person name="Zhu Y."/>
            <person name="Chen Y."/>
            <person name="Kryukov G.V."/>
            <person name="Zhang Q."/>
            <person name="Peshkin L."/>
            <person name="Yang L."/>
            <person name="Bronson R.T."/>
            <person name="Buffenstein R."/>
            <person name="Wang B."/>
            <person name="Han C."/>
            <person name="Li Q."/>
            <person name="Chen L."/>
            <person name="Zhao W."/>
            <person name="Sunyaev S.R."/>
            <person name="Park T.J."/>
            <person name="Zhang G."/>
            <person name="Wang J."/>
            <person name="Gladyshev V.N."/>
        </authorList>
    </citation>
    <scope>NUCLEOTIDE SEQUENCE [LARGE SCALE GENOMIC DNA]</scope>
</reference>
<dbReference type="InterPro" id="IPR031644">
    <property type="entry name" value="MKRN1_C"/>
</dbReference>
<dbReference type="AlphaFoldDB" id="G5BCT7"/>
<dbReference type="Proteomes" id="UP000006813">
    <property type="component" value="Unassembled WGS sequence"/>
</dbReference>
<protein>
    <submittedName>
        <fullName evidence="2">E3 ubiquitin-protein ligase makorin-1</fullName>
    </submittedName>
</protein>
<sequence length="136" mass="16269">MFLSGEARYFMHRVCKEGDNCRYSQDKEEPQRQKVGTSSRYWVQQRNHFWELTEERENRSPFDNDEEEAVTFELDKMLLMLLAASGGNELTDTDNEWDLFHDKLEDFCDLDLYRLCMAWDRPTEPQTVDVPCAVWQ</sequence>
<organism evidence="2 3">
    <name type="scientific">Heterocephalus glaber</name>
    <name type="common">Naked mole rat</name>
    <dbReference type="NCBI Taxonomy" id="10181"/>
    <lineage>
        <taxon>Eukaryota</taxon>
        <taxon>Metazoa</taxon>
        <taxon>Chordata</taxon>
        <taxon>Craniata</taxon>
        <taxon>Vertebrata</taxon>
        <taxon>Euteleostomi</taxon>
        <taxon>Mammalia</taxon>
        <taxon>Eutheria</taxon>
        <taxon>Euarchontoglires</taxon>
        <taxon>Glires</taxon>
        <taxon>Rodentia</taxon>
        <taxon>Hystricomorpha</taxon>
        <taxon>Bathyergidae</taxon>
        <taxon>Heterocephalus</taxon>
    </lineage>
</organism>
<name>G5BCT7_HETGA</name>
<gene>
    <name evidence="2" type="ORF">GW7_05076</name>
</gene>